<name>A0A482TEA8_9EURY</name>
<accession>A0A482TEA8</accession>
<dbReference type="EMBL" id="RZHH01000002">
    <property type="protein sequence ID" value="RYJ14666.1"/>
    <property type="molecule type" value="Genomic_DNA"/>
</dbReference>
<dbReference type="NCBIfam" id="NF033910">
    <property type="entry name" value="LWR_salt"/>
    <property type="match status" value="1"/>
</dbReference>
<gene>
    <name evidence="1" type="ORF">ELS19_12365</name>
</gene>
<dbReference type="AlphaFoldDB" id="A0A482TEA8"/>
<comment type="caution">
    <text evidence="1">The sequence shown here is derived from an EMBL/GenBank/DDBJ whole genome shotgun (WGS) entry which is preliminary data.</text>
</comment>
<dbReference type="OMA" id="FFRDTLW"/>
<evidence type="ECO:0008006" key="3">
    <source>
        <dbReference type="Google" id="ProtNLM"/>
    </source>
</evidence>
<protein>
    <recommendedName>
        <fullName evidence="3">LWR-salt protein</fullName>
    </recommendedName>
</protein>
<evidence type="ECO:0000313" key="2">
    <source>
        <dbReference type="Proteomes" id="UP000294028"/>
    </source>
</evidence>
<organism evidence="1 2">
    <name type="scientific">Halogeometricum borinquense</name>
    <dbReference type="NCBI Taxonomy" id="60847"/>
    <lineage>
        <taxon>Archaea</taxon>
        <taxon>Methanobacteriati</taxon>
        <taxon>Methanobacteriota</taxon>
        <taxon>Stenosarchaea group</taxon>
        <taxon>Halobacteria</taxon>
        <taxon>Halobacteriales</taxon>
        <taxon>Haloferacaceae</taxon>
        <taxon>Halogeometricum</taxon>
    </lineage>
</organism>
<dbReference type="InterPro" id="IPR049798">
    <property type="entry name" value="LWR_salt"/>
</dbReference>
<proteinExistence type="predicted"/>
<evidence type="ECO:0000313" key="1">
    <source>
        <dbReference type="EMBL" id="RYJ14666.1"/>
    </source>
</evidence>
<dbReference type="Proteomes" id="UP000294028">
    <property type="component" value="Unassembled WGS sequence"/>
</dbReference>
<dbReference type="RefSeq" id="WP_006055109.1">
    <property type="nucleotide sequence ID" value="NZ_RZHH01000002.1"/>
</dbReference>
<dbReference type="GeneID" id="9992544"/>
<sequence>MNAAYVFRVQFRLDPASGVRTNPRSFETVVEVPADEPGEGDWLFFRNTLWRGEVNDDRYARELAEEWLSLPVESVSFSELRADEAYMEALRTEIAADLTLFNADSTREVLHKYLGSSIRIEDDS</sequence>
<dbReference type="Pfam" id="PF26423">
    <property type="entry name" value="LWR_salt"/>
    <property type="match status" value="1"/>
</dbReference>
<reference evidence="1 2" key="1">
    <citation type="submission" date="2018-12" db="EMBL/GenBank/DDBJ databases">
        <title>Genome analysis provides insights into bioremediation potentialities of Halogeometricum borinquense strain N11.</title>
        <authorList>
            <person name="Najjari A."/>
            <person name="Youssef N."/>
            <person name="Fhoula I."/>
            <person name="Ben Dhia O."/>
            <person name="Mahjoubi M."/>
            <person name="Ouzari H.I."/>
            <person name="Cherif A."/>
        </authorList>
    </citation>
    <scope>NUCLEOTIDE SEQUENCE [LARGE SCALE GENOMIC DNA]</scope>
    <source>
        <strain evidence="1 2">N11</strain>
    </source>
</reference>